<keyword evidence="3" id="KW-0456">Lyase</keyword>
<evidence type="ECO:0000256" key="1">
    <source>
        <dbReference type="SAM" id="MobiDB-lite"/>
    </source>
</evidence>
<dbReference type="RefSeq" id="WP_182615849.1">
    <property type="nucleotide sequence ID" value="NZ_BAAATF010000006.1"/>
</dbReference>
<keyword evidence="4" id="KW-1185">Reference proteome</keyword>
<feature type="domain" description="VOC" evidence="2">
    <location>
        <begin position="5"/>
        <end position="127"/>
    </location>
</feature>
<proteinExistence type="predicted"/>
<name>A0A7W3PDL5_9MICO</name>
<dbReference type="Proteomes" id="UP000540568">
    <property type="component" value="Unassembled WGS sequence"/>
</dbReference>
<dbReference type="PROSITE" id="PS51819">
    <property type="entry name" value="VOC"/>
    <property type="match status" value="1"/>
</dbReference>
<accession>A0A7W3PDL5</accession>
<dbReference type="GO" id="GO:0016829">
    <property type="term" value="F:lyase activity"/>
    <property type="evidence" value="ECO:0007669"/>
    <property type="project" value="UniProtKB-KW"/>
</dbReference>
<comment type="caution">
    <text evidence="3">The sequence shown here is derived from an EMBL/GenBank/DDBJ whole genome shotgun (WGS) entry which is preliminary data.</text>
</comment>
<dbReference type="InterPro" id="IPR029068">
    <property type="entry name" value="Glyas_Bleomycin-R_OHBP_Dase"/>
</dbReference>
<evidence type="ECO:0000259" key="2">
    <source>
        <dbReference type="PROSITE" id="PS51819"/>
    </source>
</evidence>
<evidence type="ECO:0000313" key="4">
    <source>
        <dbReference type="Proteomes" id="UP000540568"/>
    </source>
</evidence>
<dbReference type="Gene3D" id="3.10.180.10">
    <property type="entry name" value="2,3-Dihydroxybiphenyl 1,2-Dioxygenase, domain 1"/>
    <property type="match status" value="1"/>
</dbReference>
<organism evidence="3 4">
    <name type="scientific">Promicromonospora sukumoe</name>
    <dbReference type="NCBI Taxonomy" id="88382"/>
    <lineage>
        <taxon>Bacteria</taxon>
        <taxon>Bacillati</taxon>
        <taxon>Actinomycetota</taxon>
        <taxon>Actinomycetes</taxon>
        <taxon>Micrococcales</taxon>
        <taxon>Promicromonosporaceae</taxon>
        <taxon>Promicromonospora</taxon>
    </lineage>
</organism>
<dbReference type="EMBL" id="JACGWV010000001">
    <property type="protein sequence ID" value="MBA8808065.1"/>
    <property type="molecule type" value="Genomic_DNA"/>
</dbReference>
<dbReference type="Pfam" id="PF00903">
    <property type="entry name" value="Glyoxalase"/>
    <property type="match status" value="1"/>
</dbReference>
<feature type="region of interest" description="Disordered" evidence="1">
    <location>
        <begin position="135"/>
        <end position="156"/>
    </location>
</feature>
<dbReference type="InterPro" id="IPR004360">
    <property type="entry name" value="Glyas_Fos-R_dOase_dom"/>
</dbReference>
<dbReference type="AlphaFoldDB" id="A0A7W3PDL5"/>
<dbReference type="SUPFAM" id="SSF54593">
    <property type="entry name" value="Glyoxalase/Bleomycin resistance protein/Dihydroxybiphenyl dioxygenase"/>
    <property type="match status" value="1"/>
</dbReference>
<reference evidence="3 4" key="1">
    <citation type="submission" date="2020-07" db="EMBL/GenBank/DDBJ databases">
        <title>Sequencing the genomes of 1000 actinobacteria strains.</title>
        <authorList>
            <person name="Klenk H.-P."/>
        </authorList>
    </citation>
    <scope>NUCLEOTIDE SEQUENCE [LARGE SCALE GENOMIC DNA]</scope>
    <source>
        <strain evidence="3 4">DSM 44121</strain>
    </source>
</reference>
<sequence length="156" mass="16579">MSLRGFATVNYWADDVAAAAAWYAEVLGVEPYFQRPGPDGSLAYAKFRIGDHEAELGLVSRAFAPPGLPTQPGGALMYWHVDDLPGTVARLLDLGATEFEPVTERGHGFVTASVVDPFENVLGVMFNPHYVEQFGTTQPGAAQPGTERPAAGTGGE</sequence>
<evidence type="ECO:0000313" key="3">
    <source>
        <dbReference type="EMBL" id="MBA8808065.1"/>
    </source>
</evidence>
<gene>
    <name evidence="3" type="ORF">FHX71_002007</name>
</gene>
<dbReference type="InterPro" id="IPR037523">
    <property type="entry name" value="VOC_core"/>
</dbReference>
<protein>
    <submittedName>
        <fullName evidence="3">Putative enzyme related to lactoylglutathione lyase</fullName>
    </submittedName>
</protein>